<name>A0A061QWR0_9CHLO</name>
<feature type="compositionally biased region" description="Basic and acidic residues" evidence="1">
    <location>
        <begin position="18"/>
        <end position="37"/>
    </location>
</feature>
<dbReference type="AlphaFoldDB" id="A0A061QWR0"/>
<protein>
    <submittedName>
        <fullName evidence="2">Uncharacterized protein</fullName>
    </submittedName>
</protein>
<reference evidence="2" key="1">
    <citation type="submission" date="2014-05" db="EMBL/GenBank/DDBJ databases">
        <title>The transcriptome of the halophilic microalga Tetraselmis sp. GSL018 isolated from the Great Salt Lake, Utah.</title>
        <authorList>
            <person name="Jinkerson R.E."/>
            <person name="D'Adamo S."/>
            <person name="Posewitz M.C."/>
        </authorList>
    </citation>
    <scope>NUCLEOTIDE SEQUENCE</scope>
    <source>
        <strain evidence="2">GSL018</strain>
    </source>
</reference>
<organism evidence="2">
    <name type="scientific">Tetraselmis sp. GSL018</name>
    <dbReference type="NCBI Taxonomy" id="582737"/>
    <lineage>
        <taxon>Eukaryota</taxon>
        <taxon>Viridiplantae</taxon>
        <taxon>Chlorophyta</taxon>
        <taxon>core chlorophytes</taxon>
        <taxon>Chlorodendrophyceae</taxon>
        <taxon>Chlorodendrales</taxon>
        <taxon>Chlorodendraceae</taxon>
        <taxon>Tetraselmis</taxon>
    </lineage>
</organism>
<feature type="region of interest" description="Disordered" evidence="1">
    <location>
        <begin position="1"/>
        <end position="69"/>
    </location>
</feature>
<proteinExistence type="predicted"/>
<evidence type="ECO:0000256" key="1">
    <source>
        <dbReference type="SAM" id="MobiDB-lite"/>
    </source>
</evidence>
<dbReference type="EMBL" id="GBEZ01024039">
    <property type="protein sequence ID" value="JAC62905.1"/>
    <property type="molecule type" value="Transcribed_RNA"/>
</dbReference>
<evidence type="ECO:0000313" key="2">
    <source>
        <dbReference type="EMBL" id="JAC62905.1"/>
    </source>
</evidence>
<gene>
    <name evidence="2" type="ORF">TSPGSL018_22022</name>
</gene>
<feature type="non-terminal residue" evidence="2">
    <location>
        <position position="69"/>
    </location>
</feature>
<sequence length="69" mass="7620">VVGEIVPGPENKPAASAPDDHRVLDVDREVLKGRPAVELRNPLQQGRVVRQHPLGVRPRRPLPQPPEGR</sequence>
<accession>A0A061QWR0</accession>
<feature type="non-terminal residue" evidence="2">
    <location>
        <position position="1"/>
    </location>
</feature>